<proteinExistence type="predicted"/>
<feature type="transmembrane region" description="Helical" evidence="1">
    <location>
        <begin position="7"/>
        <end position="27"/>
    </location>
</feature>
<keyword evidence="1" id="KW-0812">Transmembrane</keyword>
<dbReference type="OrthoDB" id="9920317at2"/>
<dbReference type="AlphaFoldDB" id="A0A845FBB4"/>
<keyword evidence="1" id="KW-0472">Membrane</keyword>
<sequence length="97" mass="10815">MIRKVSILVIVSFLMALSGLLLMVNLIDLEPGEKLGEGWYLLKAYTEQEITNGGEVYISQKKEHGEGIINLSVLFSVGMGLLYFIYKYILSKRVTGG</sequence>
<name>A0A845FBB4_9BACI</name>
<dbReference type="Proteomes" id="UP000450457">
    <property type="component" value="Unassembled WGS sequence"/>
</dbReference>
<feature type="transmembrane region" description="Helical" evidence="1">
    <location>
        <begin position="67"/>
        <end position="86"/>
    </location>
</feature>
<comment type="caution">
    <text evidence="2">The sequence shown here is derived from an EMBL/GenBank/DDBJ whole genome shotgun (WGS) entry which is preliminary data.</text>
</comment>
<accession>A0A845FBB4</accession>
<evidence type="ECO:0000313" key="2">
    <source>
        <dbReference type="EMBL" id="MYL71623.1"/>
    </source>
</evidence>
<dbReference type="RefSeq" id="WP_160914446.1">
    <property type="nucleotide sequence ID" value="NZ_WMFA01000004.1"/>
</dbReference>
<evidence type="ECO:0000313" key="3">
    <source>
        <dbReference type="Proteomes" id="UP000450457"/>
    </source>
</evidence>
<dbReference type="EMBL" id="WMFA01000004">
    <property type="protein sequence ID" value="MYL71623.1"/>
    <property type="molecule type" value="Genomic_DNA"/>
</dbReference>
<dbReference type="GeneID" id="78007768"/>
<protein>
    <submittedName>
        <fullName evidence="2">Uncharacterized protein</fullName>
    </submittedName>
</protein>
<keyword evidence="1" id="KW-1133">Transmembrane helix</keyword>
<gene>
    <name evidence="2" type="ORF">GLW00_12215</name>
</gene>
<organism evidence="2 3">
    <name type="scientific">Halobacillus litoralis</name>
    <dbReference type="NCBI Taxonomy" id="45668"/>
    <lineage>
        <taxon>Bacteria</taxon>
        <taxon>Bacillati</taxon>
        <taxon>Bacillota</taxon>
        <taxon>Bacilli</taxon>
        <taxon>Bacillales</taxon>
        <taxon>Bacillaceae</taxon>
        <taxon>Halobacillus</taxon>
    </lineage>
</organism>
<evidence type="ECO:0000256" key="1">
    <source>
        <dbReference type="SAM" id="Phobius"/>
    </source>
</evidence>
<reference evidence="2 3" key="1">
    <citation type="submission" date="2019-11" db="EMBL/GenBank/DDBJ databases">
        <title>Genome sequences of 17 halophilic strains isolated from different environments.</title>
        <authorList>
            <person name="Furrow R.E."/>
        </authorList>
    </citation>
    <scope>NUCLEOTIDE SEQUENCE [LARGE SCALE GENOMIC DNA]</scope>
    <source>
        <strain evidence="2 3">SL-4</strain>
    </source>
</reference>